<evidence type="ECO:0000313" key="4">
    <source>
        <dbReference type="Proteomes" id="UP000324585"/>
    </source>
</evidence>
<evidence type="ECO:0000256" key="2">
    <source>
        <dbReference type="SAM" id="MobiDB-lite"/>
    </source>
</evidence>
<evidence type="ECO:0000313" key="3">
    <source>
        <dbReference type="EMBL" id="KAA8490911.1"/>
    </source>
</evidence>
<reference evidence="4" key="1">
    <citation type="journal article" date="2019" name="Nat. Commun.">
        <title>Expansion of phycobilisome linker gene families in mesophilic red algae.</title>
        <authorList>
            <person name="Lee J."/>
            <person name="Kim D."/>
            <person name="Bhattacharya D."/>
            <person name="Yoon H.S."/>
        </authorList>
    </citation>
    <scope>NUCLEOTIDE SEQUENCE [LARGE SCALE GENOMIC DNA]</scope>
    <source>
        <strain evidence="4">CCMP 1328</strain>
    </source>
</reference>
<dbReference type="Proteomes" id="UP000324585">
    <property type="component" value="Unassembled WGS sequence"/>
</dbReference>
<protein>
    <submittedName>
        <fullName evidence="3">Uncharacterized protein</fullName>
    </submittedName>
</protein>
<dbReference type="PANTHER" id="PTHR47447">
    <property type="entry name" value="OS03G0856100 PROTEIN"/>
    <property type="match status" value="1"/>
</dbReference>
<dbReference type="OrthoDB" id="185373at2759"/>
<dbReference type="InterPro" id="IPR011990">
    <property type="entry name" value="TPR-like_helical_dom_sf"/>
</dbReference>
<proteinExistence type="predicted"/>
<dbReference type="Gene3D" id="1.25.40.10">
    <property type="entry name" value="Tetratricopeptide repeat domain"/>
    <property type="match status" value="1"/>
</dbReference>
<organism evidence="3 4">
    <name type="scientific">Porphyridium purpureum</name>
    <name type="common">Red alga</name>
    <name type="synonym">Porphyridium cruentum</name>
    <dbReference type="NCBI Taxonomy" id="35688"/>
    <lineage>
        <taxon>Eukaryota</taxon>
        <taxon>Rhodophyta</taxon>
        <taxon>Bangiophyceae</taxon>
        <taxon>Porphyridiales</taxon>
        <taxon>Porphyridiaceae</taxon>
        <taxon>Porphyridium</taxon>
    </lineage>
</organism>
<accession>A0A5J4YHL0</accession>
<name>A0A5J4YHL0_PORPP</name>
<feature type="region of interest" description="Disordered" evidence="2">
    <location>
        <begin position="663"/>
        <end position="694"/>
    </location>
</feature>
<keyword evidence="1" id="KW-0677">Repeat</keyword>
<keyword evidence="4" id="KW-1185">Reference proteome</keyword>
<dbReference type="PANTHER" id="PTHR47447:SF17">
    <property type="entry name" value="OS12G0638900 PROTEIN"/>
    <property type="match status" value="1"/>
</dbReference>
<sequence length="1954" mass="218360">MREGDAAATRARATFGPGCAKRGHAARGALLVRHACSSLERWPYLVSSLAAPRYSMSRLPETVRLNNALDDENRRRTLSVKQVQYIVDRHKDARFDHWTLVFLLRFARNAIDDPPRVRFAFGLRMLKRAINDDAQLDSFSLTQMLPVAKLCLKSTVILALKRKIEAQNHTLDVSAYSALISHFGSCGRPDLMREIFAERQRVHGVRGRPDALALKNLMFGFLKNKNTKSAREAWRLLRSPLYADHFEMDEDTLSGGTWVCASGEDNADEARWIGEAYLRLKIKPPEKQLHLLVSAFVNSHNYKEARAYMRWINKLDYTLHERRLYQYIPSCMRQERAEELLPLCDVLLAAKNLGTDGVEQLRVLLYYLRSLANCAEDSVAKLNYVEAINCAHRVVKHWRITDIPHRNTYRFLRSARIKVNLTVRDPGPRLPIGQRLPKGVARQNVMIDRSEEKPGVTRASAQCQRPRARGGRIKQSACAVRRRAAALAESMSGALWLSARLLFRVRARRRLCARGAWGWIDVCIDYRVNVYGQCPQCQYMVTRRPAAATSSLTSLSSVRFDPSALRWHTRVCATTLWPFREPLSDCALASGDRRSFEASLASAAAIFADDVAMPSLSSPRSCLQQSLSFMPAGTSLMSPASYILASGTMERPLLVRCFSSHGTSRSVSSEDRNPSLRSLPAGASYRGSNRRQRHRENCATGALNRQLKAMLANVATTPIRLEHLHLVLNQDYSRGANVGMNGAENTAALSADADVGASAGVKATGALETHSFANMRTRLNHDSVLLLLQIARTLDKEDVTPRQRLAFVLRVIQRAREQLGRPNRHALRKNESTLITHVLAIARPCGENAARAVQAVQKVMAQHARLRSLRLSPLAYRGLIGHFSNCARPSLAVDAFYGALRAYGPDAGGALTFVSLIDALLRNELDDAAAIVWEMVRSPPFSECVLMDAALLDAGAHVLLCETSRKHAMAQTETERTKSSRARSKRIVEMQLFERQMNEQARWIGTKYRELGVPPRRHALAALTRACIDAGKLGAARAHLQWSARLGYELREVDLQAYMSACAVFNEPQQLLYLGLGSALRNERVPLLRDYTAELFAVVCNGQLDVRDAAACLHFLLSPPLLGIHRGVTDPLTRQYALYIGARASNAQLIRRLTADMHYVAIVRDMYESLHEKAVSSDDEGSDDAGENRLVVSAHSFYGAKVISSLLALRLPPPRGFVHLPRQGTWTAVQASEGLGAQKHMPRESSPLLNEQLEFVLHEHETHPDAELLAAIAQSMLKTVRDEEGRRVGGRHEAQFMLDEWSVHAALRMARLMPDTPRDCARFRFLFGLRLLQAARLQGVEFNSFTLTHMLPLARSCNKVNVTEAIKHLIQRQAEQGQRLSPHAIAVDRLLSPIAYYGLISHYALCVRPELCLAAFYELLRVHGAGAAGADAFAGVMHGLLNSRNVRGAVRAWCAMRERSTPAFDRLVIDSHVLTAGARLCATASPQDFFETDSLAEHAQWIAHQHKVLALVPSCLTLHQLTVACIHASDFSQALSYMRAVLDGGHALQERQVQAFIRETANRGAQQYLLPLGKVLARRHGARDLAENKQTQLATDERQRLRLLRRFLEALYDAVCERQLHAHDAYVAARHVFESWIWGSMWDGTLLGAHTLAPEPLATRIDSEARMLDSVLASYMVFLAASAEDVPFALRVADACHAREPDLKANMLKAFAYAALIEQCLRERRVAAVLGLAFGGELDVDRGNNKESQVTLRHGSQQQRIDAYVSACVAASVILTCGRLGRMDLCGTVYAQLAPVSRTVSAATSYMLQLALTRPSRTRAAIRVFRKLHERHAWSLGEVTYSALGSVLLRGARMREIDAHEAAELLQYIEHFIDGERAEWANKGQDPFKLRAELEDALSRSSPGPHRADLEREWARVRRKSDTLNRLRAKVGRLRSLIRRGVRRKERATRNRET</sequence>
<evidence type="ECO:0000256" key="1">
    <source>
        <dbReference type="ARBA" id="ARBA00022737"/>
    </source>
</evidence>
<comment type="caution">
    <text evidence="3">The sequence shown here is derived from an EMBL/GenBank/DDBJ whole genome shotgun (WGS) entry which is preliminary data.</text>
</comment>
<dbReference type="EMBL" id="VRMN01000017">
    <property type="protein sequence ID" value="KAA8490911.1"/>
    <property type="molecule type" value="Genomic_DNA"/>
</dbReference>
<gene>
    <name evidence="3" type="ORF">FVE85_9803</name>
</gene>